<dbReference type="AlphaFoldDB" id="A0A162T4C9"/>
<dbReference type="PANTHER" id="PTHR42704">
    <property type="entry name" value="RIBULOSE BISPHOSPHATE CARBOXYLASE"/>
    <property type="match status" value="1"/>
</dbReference>
<keyword evidence="2" id="KW-0479">Metal-binding</keyword>
<accession>A0A162T4C9</accession>
<dbReference type="Gene3D" id="3.20.20.110">
    <property type="entry name" value="Ribulose bisphosphate carboxylase, large subunit, C-terminal domain"/>
    <property type="match status" value="1"/>
</dbReference>
<organism evidence="7 10">
    <name type="scientific">Hydrogenophaga crassostreae</name>
    <dbReference type="NCBI Taxonomy" id="1763535"/>
    <lineage>
        <taxon>Bacteria</taxon>
        <taxon>Pseudomonadati</taxon>
        <taxon>Pseudomonadota</taxon>
        <taxon>Betaproteobacteria</taxon>
        <taxon>Burkholderiales</taxon>
        <taxon>Comamonadaceae</taxon>
        <taxon>Hydrogenophaga</taxon>
    </lineage>
</organism>
<dbReference type="InterPro" id="IPR033966">
    <property type="entry name" value="RuBisCO"/>
</dbReference>
<evidence type="ECO:0000313" key="10">
    <source>
        <dbReference type="Proteomes" id="UP000185680"/>
    </source>
</evidence>
<dbReference type="InterPro" id="IPR036422">
    <property type="entry name" value="RuBisCO_lsu_N_sf"/>
</dbReference>
<evidence type="ECO:0000313" key="8">
    <source>
        <dbReference type="EMBL" id="OAD43372.1"/>
    </source>
</evidence>
<keyword evidence="9" id="KW-1185">Reference proteome</keyword>
<dbReference type="Proteomes" id="UP000185680">
    <property type="component" value="Chromosome"/>
</dbReference>
<name>A0A162T4C9_9BURK</name>
<dbReference type="InterPro" id="IPR020878">
    <property type="entry name" value="RuBisCo_large_chain_AS"/>
</dbReference>
<dbReference type="PROSITE" id="PS00157">
    <property type="entry name" value="RUBISCO_LARGE"/>
    <property type="match status" value="1"/>
</dbReference>
<evidence type="ECO:0000256" key="2">
    <source>
        <dbReference type="ARBA" id="ARBA00022723"/>
    </source>
</evidence>
<dbReference type="SFLD" id="SFLDG00301">
    <property type="entry name" value="RuBisCO-like_proteins"/>
    <property type="match status" value="1"/>
</dbReference>
<dbReference type="SUPFAM" id="SSF51649">
    <property type="entry name" value="RuBisCo, C-terminal domain"/>
    <property type="match status" value="1"/>
</dbReference>
<evidence type="ECO:0000256" key="3">
    <source>
        <dbReference type="ARBA" id="ARBA00022842"/>
    </source>
</evidence>
<dbReference type="Proteomes" id="UP000185657">
    <property type="component" value="Unassembled WGS sequence"/>
</dbReference>
<dbReference type="CDD" id="cd08207">
    <property type="entry name" value="RLP_NonPhot"/>
    <property type="match status" value="1"/>
</dbReference>
<dbReference type="KEGG" id="hyl:LPB072_19490"/>
<evidence type="ECO:0000313" key="7">
    <source>
        <dbReference type="EMBL" id="AOW15827.1"/>
    </source>
</evidence>
<dbReference type="InterPro" id="IPR017443">
    <property type="entry name" value="RuBisCO_lsu_fd_N"/>
</dbReference>
<feature type="domain" description="Ribulose bisphosphate carboxylase large subunit ferrodoxin-like N-terminal" evidence="6">
    <location>
        <begin position="29"/>
        <end position="141"/>
    </location>
</feature>
<evidence type="ECO:0000259" key="5">
    <source>
        <dbReference type="Pfam" id="PF00016"/>
    </source>
</evidence>
<feature type="domain" description="Ribulose bisphosphate carboxylase large subunit C-terminal" evidence="5">
    <location>
        <begin position="152"/>
        <end position="433"/>
    </location>
</feature>
<dbReference type="Pfam" id="PF00016">
    <property type="entry name" value="RuBisCO_large"/>
    <property type="match status" value="1"/>
</dbReference>
<dbReference type="OrthoDB" id="9770811at2"/>
<gene>
    <name evidence="7" type="ORF">LPB072_19490</name>
    <name evidence="8" type="ORF">LPB72_05060</name>
</gene>
<dbReference type="GO" id="GO:0015977">
    <property type="term" value="P:carbon fixation"/>
    <property type="evidence" value="ECO:0007669"/>
    <property type="project" value="InterPro"/>
</dbReference>
<dbReference type="InterPro" id="IPR036376">
    <property type="entry name" value="RuBisCO_lsu_C_sf"/>
</dbReference>
<keyword evidence="3" id="KW-0460">Magnesium</keyword>
<comment type="similarity">
    <text evidence="4">Belongs to the RuBisCO large chain family.</text>
</comment>
<dbReference type="PANTHER" id="PTHR42704:SF17">
    <property type="entry name" value="RIBULOSE BISPHOSPHATE CARBOXYLASE LARGE CHAIN"/>
    <property type="match status" value="1"/>
</dbReference>
<dbReference type="Gene3D" id="3.30.70.150">
    <property type="entry name" value="RuBisCO large subunit, N-terminal domain"/>
    <property type="match status" value="1"/>
</dbReference>
<dbReference type="SUPFAM" id="SSF54966">
    <property type="entry name" value="RuBisCO, large subunit, small (N-terminal) domain"/>
    <property type="match status" value="1"/>
</dbReference>
<dbReference type="RefSeq" id="WP_066087190.1">
    <property type="nucleotide sequence ID" value="NZ_CP017476.1"/>
</dbReference>
<proteinExistence type="inferred from homology"/>
<dbReference type="GO" id="GO:0000287">
    <property type="term" value="F:magnesium ion binding"/>
    <property type="evidence" value="ECO:0007669"/>
    <property type="project" value="InterPro"/>
</dbReference>
<comment type="cofactor">
    <cofactor evidence="1">
        <name>Mg(2+)</name>
        <dbReference type="ChEBI" id="CHEBI:18420"/>
    </cofactor>
</comment>
<evidence type="ECO:0000256" key="1">
    <source>
        <dbReference type="ARBA" id="ARBA00001946"/>
    </source>
</evidence>
<reference evidence="8 9" key="1">
    <citation type="submission" date="2016-02" db="EMBL/GenBank/DDBJ databases">
        <title>Draft genome sequence of Hydrogenophaga sp. LPB0072.</title>
        <authorList>
            <person name="Shin S.-K."/>
            <person name="Yi H."/>
        </authorList>
    </citation>
    <scope>NUCLEOTIDE SEQUENCE [LARGE SCALE GENOMIC DNA]</scope>
    <source>
        <strain evidence="8 9">LPB0072</strain>
    </source>
</reference>
<dbReference type="STRING" id="1763535.LPB072_19490"/>
<dbReference type="InterPro" id="IPR000685">
    <property type="entry name" value="RuBisCO_lsu_C"/>
</dbReference>
<dbReference type="GO" id="GO:0016984">
    <property type="term" value="F:ribulose-bisphosphate carboxylase activity"/>
    <property type="evidence" value="ECO:0007669"/>
    <property type="project" value="InterPro"/>
</dbReference>
<dbReference type="EMBL" id="CP017476">
    <property type="protein sequence ID" value="AOW15827.1"/>
    <property type="molecule type" value="Genomic_DNA"/>
</dbReference>
<dbReference type="Pfam" id="PF02788">
    <property type="entry name" value="RuBisCO_large_N"/>
    <property type="match status" value="1"/>
</dbReference>
<dbReference type="SFLD" id="SFLDS00014">
    <property type="entry name" value="RuBisCO"/>
    <property type="match status" value="1"/>
</dbReference>
<dbReference type="EMBL" id="LVWD01000004">
    <property type="protein sequence ID" value="OAD43372.1"/>
    <property type="molecule type" value="Genomic_DNA"/>
</dbReference>
<evidence type="ECO:0000259" key="6">
    <source>
        <dbReference type="Pfam" id="PF02788"/>
    </source>
</evidence>
<sequence>MPINTNASPRPSTTDGRIRATYWVETPFPLEAAVAVLAGEQSCGTFARLPGETDQLREAAGAVVERITPLDMADSPSLPIRPLPSKLGANPTFQRAEIEVSWPFDNLGASLPNLLATVAGNLFELREISGLRLLDLQLPPSFAQRYQGPQFGIQGTRKLLGIEGRPLIGTIIKPSVGLNPKETAALVKQLVDAGIDFIKDDELQANGPHSPLRARVDAIMPVLKEHEQRTGRKVMYAFNITDELDVMLQNHDYVQAAGGNCIMVTVAAVGLPALVWLRKHSQLAIHGHRAGWGMLSRSPYIGMDYRAYQQFWRLAGVDHLHVNGLRNKFSEDDASVIRSAQACVRPMFDAPTPGCEVMPVFSSGQTAEQVADTYKALGSTDLIYCCGGGIMAHPGGVPGGVLSLREAWEAAVQGADLDTYAQSHPALAQAIAAFRA</sequence>
<protein>
    <submittedName>
        <fullName evidence="7">Ribulose 1,5-bisphosphate carboxylase</fullName>
    </submittedName>
</protein>
<evidence type="ECO:0000256" key="4">
    <source>
        <dbReference type="RuleBase" id="RU003834"/>
    </source>
</evidence>
<evidence type="ECO:0000313" key="9">
    <source>
        <dbReference type="Proteomes" id="UP000185657"/>
    </source>
</evidence>
<reference evidence="7 10" key="2">
    <citation type="submission" date="2016-10" db="EMBL/GenBank/DDBJ databases">
        <title>Hydorgenophaga sp. LPB0072 isolated from gastropod.</title>
        <authorList>
            <person name="Kim E."/>
            <person name="Yi H."/>
        </authorList>
    </citation>
    <scope>NUCLEOTIDE SEQUENCE [LARGE SCALE GENOMIC DNA]</scope>
    <source>
        <strain evidence="7 10">LPB0072</strain>
    </source>
</reference>